<dbReference type="EMBL" id="JACXJA010000003">
    <property type="protein sequence ID" value="MBD2861001.1"/>
    <property type="molecule type" value="Genomic_DNA"/>
</dbReference>
<feature type="transmembrane region" description="Helical" evidence="8">
    <location>
        <begin position="31"/>
        <end position="49"/>
    </location>
</feature>
<name>A0A927GXN2_9BACL</name>
<comment type="caution">
    <text evidence="9">The sequence shown here is derived from an EMBL/GenBank/DDBJ whole genome shotgun (WGS) entry which is preliminary data.</text>
</comment>
<evidence type="ECO:0000313" key="9">
    <source>
        <dbReference type="EMBL" id="MBD2861001.1"/>
    </source>
</evidence>
<dbReference type="Proteomes" id="UP000639396">
    <property type="component" value="Unassembled WGS sequence"/>
</dbReference>
<reference evidence="9" key="1">
    <citation type="submission" date="2020-09" db="EMBL/GenBank/DDBJ databases">
        <title>A novel bacterium of genus Paenibacillus, isolated from South China Sea.</title>
        <authorList>
            <person name="Huang H."/>
            <person name="Mo K."/>
            <person name="Hu Y."/>
        </authorList>
    </citation>
    <scope>NUCLEOTIDE SEQUENCE</scope>
    <source>
        <strain evidence="9">IB182363</strain>
    </source>
</reference>
<dbReference type="GO" id="GO:0008360">
    <property type="term" value="P:regulation of cell shape"/>
    <property type="evidence" value="ECO:0007669"/>
    <property type="project" value="UniProtKB-KW"/>
</dbReference>
<dbReference type="GO" id="GO:0005886">
    <property type="term" value="C:plasma membrane"/>
    <property type="evidence" value="ECO:0007669"/>
    <property type="project" value="UniProtKB-SubCell"/>
</dbReference>
<keyword evidence="3" id="KW-1003">Cell membrane</keyword>
<keyword evidence="10" id="KW-1185">Reference proteome</keyword>
<keyword evidence="6 8" id="KW-1133">Transmembrane helix</keyword>
<evidence type="ECO:0000256" key="3">
    <source>
        <dbReference type="ARBA" id="ARBA00022475"/>
    </source>
</evidence>
<feature type="transmembrane region" description="Helical" evidence="8">
    <location>
        <begin position="138"/>
        <end position="160"/>
    </location>
</feature>
<dbReference type="AlphaFoldDB" id="A0A927GXN2"/>
<feature type="transmembrane region" description="Helical" evidence="8">
    <location>
        <begin position="105"/>
        <end position="126"/>
    </location>
</feature>
<protein>
    <submittedName>
        <fullName evidence="9">Rod shape-determining protein MreD</fullName>
    </submittedName>
</protein>
<accession>A0A927GXN2</accession>
<keyword evidence="4 8" id="KW-0812">Transmembrane</keyword>
<evidence type="ECO:0000256" key="6">
    <source>
        <dbReference type="ARBA" id="ARBA00022989"/>
    </source>
</evidence>
<proteinExistence type="inferred from homology"/>
<evidence type="ECO:0000256" key="5">
    <source>
        <dbReference type="ARBA" id="ARBA00022960"/>
    </source>
</evidence>
<feature type="transmembrane region" description="Helical" evidence="8">
    <location>
        <begin position="80"/>
        <end position="98"/>
    </location>
</feature>
<evidence type="ECO:0000256" key="7">
    <source>
        <dbReference type="ARBA" id="ARBA00023136"/>
    </source>
</evidence>
<evidence type="ECO:0000313" key="10">
    <source>
        <dbReference type="Proteomes" id="UP000639396"/>
    </source>
</evidence>
<evidence type="ECO:0000256" key="4">
    <source>
        <dbReference type="ARBA" id="ARBA00022692"/>
    </source>
</evidence>
<comment type="subcellular location">
    <subcellularLocation>
        <location evidence="1">Cell membrane</location>
        <topology evidence="1">Multi-pass membrane protein</topology>
    </subcellularLocation>
</comment>
<evidence type="ECO:0000256" key="1">
    <source>
        <dbReference type="ARBA" id="ARBA00004651"/>
    </source>
</evidence>
<keyword evidence="7 8" id="KW-0472">Membrane</keyword>
<evidence type="ECO:0000256" key="8">
    <source>
        <dbReference type="SAM" id="Phobius"/>
    </source>
</evidence>
<gene>
    <name evidence="9" type="primary">mreD</name>
    <name evidence="9" type="ORF">IDH45_03245</name>
</gene>
<sequence length="177" mass="20448">MQRYVISIFLFVLFLLEGTILEWIIPPVWQSQVLVVPHIVLVGVLFAALYKNRYQALAYGLAFGFLQDFIYYGHALGVHSFSMGLVGYVAGLTFRLPYQGLFTSLIVVLLGSFAYDSIVYGIYRFFLGVVRMDFQWTFLHQMLPSMLFNALIALLLYVPVRKWLEKAAERKRESEEK</sequence>
<dbReference type="InterPro" id="IPR007227">
    <property type="entry name" value="Cell_shape_determining_MreD"/>
</dbReference>
<organism evidence="9 10">
    <name type="scientific">Paenibacillus oceani</name>
    <dbReference type="NCBI Taxonomy" id="2772510"/>
    <lineage>
        <taxon>Bacteria</taxon>
        <taxon>Bacillati</taxon>
        <taxon>Bacillota</taxon>
        <taxon>Bacilli</taxon>
        <taxon>Bacillales</taxon>
        <taxon>Paenibacillaceae</taxon>
        <taxon>Paenibacillus</taxon>
    </lineage>
</organism>
<comment type="similarity">
    <text evidence="2">Belongs to the MreD family.</text>
</comment>
<dbReference type="NCBIfam" id="TIGR03426">
    <property type="entry name" value="shape_MreD"/>
    <property type="match status" value="1"/>
</dbReference>
<keyword evidence="5" id="KW-0133">Cell shape</keyword>
<dbReference type="Pfam" id="PF04093">
    <property type="entry name" value="MreD"/>
    <property type="match status" value="1"/>
</dbReference>
<evidence type="ECO:0000256" key="2">
    <source>
        <dbReference type="ARBA" id="ARBA00007776"/>
    </source>
</evidence>